<dbReference type="EMBL" id="AWXU01000063">
    <property type="protein sequence ID" value="KFN47719.1"/>
    <property type="molecule type" value="Genomic_DNA"/>
</dbReference>
<keyword evidence="2" id="KW-0732">Signal</keyword>
<dbReference type="PANTHER" id="PTHR42951:SF4">
    <property type="entry name" value="ACYL-COENZYME A THIOESTERASE MBLAC2"/>
    <property type="match status" value="1"/>
</dbReference>
<gene>
    <name evidence="4" type="ORF">P873_14540</name>
</gene>
<dbReference type="STRING" id="1121013.GCA_000426365_01003"/>
<dbReference type="Gene3D" id="3.60.15.10">
    <property type="entry name" value="Ribonuclease Z/Hydroxyacylglutathione hydrolase-like"/>
    <property type="match status" value="1"/>
</dbReference>
<sequence length="333" mass="34928">MAAALVAVLAGTAVAADDPAAPAVPEAFAGELPAGVRLLRGQNAPPRQPDGNSLLFATPAGWLAFDSGRHPQHAQALIALAAEHDDATPAAIVVLVNSHWHLDHVGGNPLLRQAFPRLQVLASPAIDAALAGFLARYAEQLREALAQQPDAPQAADWQAELARIEAGDALRPDRVVCADEELALGGRRFLIGAAAGASDGDLWLLDRERGVLAAGDLVTLPVPFLDTACPANWQPALERLAAQEFTVLVPGHGPPLTRAGLEVYRRAFDRLLACAASPAPEAACIDGWIADAAPLLPDEGQRRLARDMLGYYVPQSLRRADAGRCAPPPAAAR</sequence>
<accession>A0A091BA50</accession>
<organism evidence="4 5">
    <name type="scientific">Arenimonas composti TR7-09 = DSM 18010</name>
    <dbReference type="NCBI Taxonomy" id="1121013"/>
    <lineage>
        <taxon>Bacteria</taxon>
        <taxon>Pseudomonadati</taxon>
        <taxon>Pseudomonadota</taxon>
        <taxon>Gammaproteobacteria</taxon>
        <taxon>Lysobacterales</taxon>
        <taxon>Lysobacteraceae</taxon>
        <taxon>Arenimonas</taxon>
    </lineage>
</organism>
<name>A0A091BA50_9GAMM</name>
<dbReference type="InterPro" id="IPR001279">
    <property type="entry name" value="Metallo-B-lactamas"/>
</dbReference>
<reference evidence="4 5" key="1">
    <citation type="submission" date="2013-09" db="EMBL/GenBank/DDBJ databases">
        <title>Genome sequencing of Arenimonas composti.</title>
        <authorList>
            <person name="Chen F."/>
            <person name="Wang G."/>
        </authorList>
    </citation>
    <scope>NUCLEOTIDE SEQUENCE [LARGE SCALE GENOMIC DNA]</scope>
    <source>
        <strain evidence="4 5">TR7-09</strain>
    </source>
</reference>
<evidence type="ECO:0000256" key="2">
    <source>
        <dbReference type="SAM" id="SignalP"/>
    </source>
</evidence>
<keyword evidence="5" id="KW-1185">Reference proteome</keyword>
<feature type="domain" description="Metallo-beta-lactamase" evidence="3">
    <location>
        <begin position="50"/>
        <end position="252"/>
    </location>
</feature>
<evidence type="ECO:0000256" key="1">
    <source>
        <dbReference type="ARBA" id="ARBA00005250"/>
    </source>
</evidence>
<evidence type="ECO:0000313" key="4">
    <source>
        <dbReference type="EMBL" id="KFN47719.1"/>
    </source>
</evidence>
<proteinExistence type="inferred from homology"/>
<dbReference type="Proteomes" id="UP000029391">
    <property type="component" value="Unassembled WGS sequence"/>
</dbReference>
<dbReference type="PANTHER" id="PTHR42951">
    <property type="entry name" value="METALLO-BETA-LACTAMASE DOMAIN-CONTAINING"/>
    <property type="match status" value="1"/>
</dbReference>
<evidence type="ECO:0000259" key="3">
    <source>
        <dbReference type="SMART" id="SM00849"/>
    </source>
</evidence>
<dbReference type="SUPFAM" id="SSF56281">
    <property type="entry name" value="Metallo-hydrolase/oxidoreductase"/>
    <property type="match status" value="1"/>
</dbReference>
<dbReference type="InterPro" id="IPR036866">
    <property type="entry name" value="RibonucZ/Hydroxyglut_hydro"/>
</dbReference>
<feature type="non-terminal residue" evidence="4">
    <location>
        <position position="333"/>
    </location>
</feature>
<dbReference type="SMART" id="SM00849">
    <property type="entry name" value="Lactamase_B"/>
    <property type="match status" value="1"/>
</dbReference>
<dbReference type="AlphaFoldDB" id="A0A091BA50"/>
<comment type="similarity">
    <text evidence="1">Belongs to the metallo-beta-lactamase superfamily. Class-B beta-lactamase family.</text>
</comment>
<feature type="signal peptide" evidence="2">
    <location>
        <begin position="1"/>
        <end position="15"/>
    </location>
</feature>
<evidence type="ECO:0000313" key="5">
    <source>
        <dbReference type="Proteomes" id="UP000029391"/>
    </source>
</evidence>
<dbReference type="eggNOG" id="COG0491">
    <property type="taxonomic scope" value="Bacteria"/>
</dbReference>
<comment type="caution">
    <text evidence="4">The sequence shown here is derived from an EMBL/GenBank/DDBJ whole genome shotgun (WGS) entry which is preliminary data.</text>
</comment>
<dbReference type="InterPro" id="IPR050855">
    <property type="entry name" value="NDM-1-like"/>
</dbReference>
<dbReference type="GO" id="GO:0017001">
    <property type="term" value="P:antibiotic catabolic process"/>
    <property type="evidence" value="ECO:0007669"/>
    <property type="project" value="UniProtKB-ARBA"/>
</dbReference>
<protein>
    <recommendedName>
        <fullName evidence="3">Metallo-beta-lactamase domain-containing protein</fullName>
    </recommendedName>
</protein>
<feature type="chain" id="PRO_5012023017" description="Metallo-beta-lactamase domain-containing protein" evidence="2">
    <location>
        <begin position="16"/>
        <end position="333"/>
    </location>
</feature>
<dbReference type="Pfam" id="PF00753">
    <property type="entry name" value="Lactamase_B"/>
    <property type="match status" value="1"/>
</dbReference>